<sequence length="270" mass="30685">MNSEFELIVVQHKREDDLEKNLMRLIKNLRAIKIEKNSIIVLPEVWLTKEILEYSTLKSFLTQLEILSNELGVWMVPGAFYVRENGKALSKSYIISPKGESKAISEKIFPSYPMKERNEISPGSFLKVEDLGFTKIGVIICVDAMYPELSRLLAIRGAELILNPSSIPENRVQLWESISVTRASENTVYWASVILTGTSYPDGRKVLGGSIVVDPGGRIILKSGASEEIVRVTLDKNVLENQRKRWVYLEDVKKSALWEVYKRLDSFIGY</sequence>
<dbReference type="RefSeq" id="WP_014558122.1">
    <property type="nucleotide sequence ID" value="NZ_DSFH01000047.1"/>
</dbReference>
<proteinExistence type="predicted"/>
<accession>A0A2J6N7N3</accession>
<dbReference type="AlphaFoldDB" id="A0A2J6N7N3"/>
<dbReference type="EMBL" id="JADEZV010000003">
    <property type="protein sequence ID" value="MBE9391471.1"/>
    <property type="molecule type" value="Genomic_DNA"/>
</dbReference>
<reference evidence="4 5" key="1">
    <citation type="submission" date="2018-01" db="EMBL/GenBank/DDBJ databases">
        <title>Metagenomic assembled genomes from two thermal pools in the Uzon Caldera, Kamchatka, Russia.</title>
        <authorList>
            <person name="Wilkins L."/>
            <person name="Ettinger C."/>
        </authorList>
    </citation>
    <scope>NUCLEOTIDE SEQUENCE [LARGE SCALE GENOMIC DNA]</scope>
    <source>
        <strain evidence="4">ZAV-06</strain>
    </source>
</reference>
<evidence type="ECO:0000313" key="4">
    <source>
        <dbReference type="EMBL" id="PMB75477.1"/>
    </source>
</evidence>
<dbReference type="PANTHER" id="PTHR23088:SF27">
    <property type="entry name" value="DEAMINATED GLUTATHIONE AMIDASE"/>
    <property type="match status" value="1"/>
</dbReference>
<dbReference type="OMA" id="CLICVDL"/>
<dbReference type="Proteomes" id="UP000886076">
    <property type="component" value="Unassembled WGS sequence"/>
</dbReference>
<dbReference type="Proteomes" id="UP000652307">
    <property type="component" value="Unassembled WGS sequence"/>
</dbReference>
<evidence type="ECO:0000313" key="2">
    <source>
        <dbReference type="EMBL" id="HEW64068.1"/>
    </source>
</evidence>
<dbReference type="Pfam" id="PF00795">
    <property type="entry name" value="CN_hydrolase"/>
    <property type="match status" value="1"/>
</dbReference>
<name>A0A2J6N7N3_9CREN</name>
<reference evidence="2" key="2">
    <citation type="journal article" date="2020" name="mSystems">
        <title>Genome- and Community-Level Interaction Insights into Carbon Utilization and Element Cycling Functions of Hydrothermarchaeota in Hydrothermal Sediment.</title>
        <authorList>
            <person name="Zhou Z."/>
            <person name="Liu Y."/>
            <person name="Xu W."/>
            <person name="Pan J."/>
            <person name="Luo Z.H."/>
            <person name="Li M."/>
        </authorList>
    </citation>
    <scope>NUCLEOTIDE SEQUENCE [LARGE SCALE GENOMIC DNA]</scope>
    <source>
        <strain evidence="2">SpSt-1261</strain>
    </source>
</reference>
<feature type="domain" description="CN hydrolase" evidence="1">
    <location>
        <begin position="5"/>
        <end position="236"/>
    </location>
</feature>
<protein>
    <submittedName>
        <fullName evidence="2">Carbon-nitrogen hydrolase family protein</fullName>
    </submittedName>
    <submittedName>
        <fullName evidence="4">NAD+ synthase</fullName>
    </submittedName>
</protein>
<evidence type="ECO:0000313" key="5">
    <source>
        <dbReference type="Proteomes" id="UP000237153"/>
    </source>
</evidence>
<dbReference type="Gene3D" id="3.60.110.10">
    <property type="entry name" value="Carbon-nitrogen hydrolase"/>
    <property type="match status" value="1"/>
</dbReference>
<organism evidence="4 5">
    <name type="scientific">Fervidicoccus fontis</name>
    <dbReference type="NCBI Taxonomy" id="683846"/>
    <lineage>
        <taxon>Archaea</taxon>
        <taxon>Thermoproteota</taxon>
        <taxon>Thermoprotei</taxon>
        <taxon>Fervidicoccales</taxon>
        <taxon>Fervidicoccaceae</taxon>
        <taxon>Fervidicoccus</taxon>
    </lineage>
</organism>
<dbReference type="EMBL" id="DSFH01000047">
    <property type="protein sequence ID" value="HEW64068.1"/>
    <property type="molecule type" value="Genomic_DNA"/>
</dbReference>
<dbReference type="GO" id="GO:0016787">
    <property type="term" value="F:hydrolase activity"/>
    <property type="evidence" value="ECO:0007669"/>
    <property type="project" value="UniProtKB-KW"/>
</dbReference>
<evidence type="ECO:0000259" key="1">
    <source>
        <dbReference type="PROSITE" id="PS50263"/>
    </source>
</evidence>
<dbReference type="PANTHER" id="PTHR23088">
    <property type="entry name" value="NITRILASE-RELATED"/>
    <property type="match status" value="1"/>
</dbReference>
<reference evidence="3" key="3">
    <citation type="submission" date="2020-10" db="EMBL/GenBank/DDBJ databases">
        <title>Fervidococcus fontis strain 3639Fd - the first crenarchaeon capable of growth on lipids.</title>
        <authorList>
            <person name="Kochetkova T.V."/>
            <person name="Elcheninov A.G."/>
            <person name="Toschakov S.V."/>
            <person name="Kublanov I.V."/>
        </authorList>
    </citation>
    <scope>NUCLEOTIDE SEQUENCE</scope>
    <source>
        <strain evidence="3">3639Fd</strain>
    </source>
</reference>
<dbReference type="GeneID" id="12450075"/>
<dbReference type="Proteomes" id="UP000237153">
    <property type="component" value="Unassembled WGS sequence"/>
</dbReference>
<comment type="caution">
    <text evidence="4">The sequence shown here is derived from an EMBL/GenBank/DDBJ whole genome shotgun (WGS) entry which is preliminary data.</text>
</comment>
<dbReference type="EMBL" id="PNIM01000014">
    <property type="protein sequence ID" value="PMB75477.1"/>
    <property type="molecule type" value="Genomic_DNA"/>
</dbReference>
<dbReference type="CDD" id="cd07197">
    <property type="entry name" value="nitrilase"/>
    <property type="match status" value="1"/>
</dbReference>
<dbReference type="InterPro" id="IPR003010">
    <property type="entry name" value="C-N_Hydrolase"/>
</dbReference>
<dbReference type="SUPFAM" id="SSF56317">
    <property type="entry name" value="Carbon-nitrogen hydrolase"/>
    <property type="match status" value="1"/>
</dbReference>
<gene>
    <name evidence="4" type="ORF">C0188_03090</name>
    <name evidence="2" type="ORF">ENO39_03320</name>
    <name evidence="3" type="ORF">IOK49_05220</name>
</gene>
<keyword evidence="2" id="KW-0378">Hydrolase</keyword>
<dbReference type="PROSITE" id="PS50263">
    <property type="entry name" value="CN_HYDROLASE"/>
    <property type="match status" value="1"/>
</dbReference>
<evidence type="ECO:0000313" key="3">
    <source>
        <dbReference type="EMBL" id="MBE9391471.1"/>
    </source>
</evidence>
<dbReference type="InterPro" id="IPR036526">
    <property type="entry name" value="C-N_Hydrolase_sf"/>
</dbReference>